<dbReference type="Gene3D" id="1.20.58.90">
    <property type="match status" value="1"/>
</dbReference>
<evidence type="ECO:0000259" key="9">
    <source>
        <dbReference type="Pfam" id="PF16555"/>
    </source>
</evidence>
<organism evidence="12 13">
    <name type="scientific">Streptococcus ovuberis</name>
    <dbReference type="NCBI Taxonomy" id="1936207"/>
    <lineage>
        <taxon>Bacteria</taxon>
        <taxon>Bacillati</taxon>
        <taxon>Bacillota</taxon>
        <taxon>Bacilli</taxon>
        <taxon>Lactobacillales</taxon>
        <taxon>Streptococcaceae</taxon>
        <taxon>Streptococcus</taxon>
    </lineage>
</organism>
<name>A0A7X6MYR7_9STRE</name>
<keyword evidence="2" id="KW-0964">Secreted</keyword>
<feature type="domain" description="Gram-positive pilin backbone subunit 3 Cna-B-like" evidence="11">
    <location>
        <begin position="400"/>
        <end position="478"/>
    </location>
</feature>
<comment type="caution">
    <text evidence="12">The sequence shown here is derived from an EMBL/GenBank/DDBJ whole genome shotgun (WGS) entry which is preliminary data.</text>
</comment>
<evidence type="ECO:0000259" key="11">
    <source>
        <dbReference type="Pfam" id="PF16570"/>
    </source>
</evidence>
<evidence type="ECO:0000256" key="7">
    <source>
        <dbReference type="SAM" id="SignalP"/>
    </source>
</evidence>
<protein>
    <submittedName>
        <fullName evidence="12">SpaH/EbpB family LPXTG-anchored major pilin</fullName>
    </submittedName>
</protein>
<feature type="domain" description="Gram-positive pilin subunit D1 N-terminal" evidence="9">
    <location>
        <begin position="36"/>
        <end position="205"/>
    </location>
</feature>
<dbReference type="RefSeq" id="WP_168548702.1">
    <property type="nucleotide sequence ID" value="NZ_JAAXPR010000004.1"/>
</dbReference>
<dbReference type="EMBL" id="JAAXPR010000004">
    <property type="protein sequence ID" value="NKZ19948.1"/>
    <property type="molecule type" value="Genomic_DNA"/>
</dbReference>
<evidence type="ECO:0000313" key="12">
    <source>
        <dbReference type="EMBL" id="NKZ19948.1"/>
    </source>
</evidence>
<evidence type="ECO:0000256" key="1">
    <source>
        <dbReference type="ARBA" id="ARBA00022512"/>
    </source>
</evidence>
<dbReference type="Pfam" id="PF16569">
    <property type="entry name" value="GramPos_pilinBB"/>
    <property type="match status" value="1"/>
</dbReference>
<feature type="signal peptide" evidence="7">
    <location>
        <begin position="1"/>
        <end position="21"/>
    </location>
</feature>
<dbReference type="NCBIfam" id="TIGR01167">
    <property type="entry name" value="LPXTG_anchor"/>
    <property type="match status" value="1"/>
</dbReference>
<sequence>MKKIMNLLAAALLVLTSLFSAVGTVVKASVYEPEGATRVVVHKILMNQEDLANFQYKEDPKQYSGGKIEDLQKYFGNNSAKEIEGVFFDVYMKVNTADSNTKTGAELAAETGTAVGNGGFEADSRYLAEPFKSAMTEKDGANFVLPIGTYVFVENKAESPYYNQNGSELTGAKAVPFTLTLPQTKYDGTGNYSVTDPLHVYPKNTEDKPTVDKTFNDGTIETKPYAIGTEIPYKVTTNIPKDADYKTMAWDDVMVEGLDFKTGSLKIMLGDVALSKDEDYTLAESLRGFVLSMTETGLAKVKEAAKANIATITLTYSGVLNASAKVDTEIPNTVDFHYGNRPGIDSLPKLPPTVEPKSGELVITKTWGVGANKVSVMFDVYEELTGTKVATVTLQAGEQSVTVSGLEDGKKYVVREQKTQKTLPDYKPNGAGQLTVNNEENYNPEPIRPKEPKVITYGRRFVKVNDQNDILAGAEFVVKNSQEQFLAAKPNDQRVAEKAAYEAAEAAYQKAVKANQSKDQIETLQKARDLAYGIMNNQWDWIDDQKQAYTFTAGEAGRFEVKGLGAGKYFLQETKAPEGYALLTADVEFEVGPNTWNDATGIDGHTKVTNKKITIPQTGGIGTVLFTIGGLGLMVFAFVAMKKREADRA</sequence>
<feature type="transmembrane region" description="Helical" evidence="6">
    <location>
        <begin position="620"/>
        <end position="641"/>
    </location>
</feature>
<dbReference type="InterPro" id="IPR048052">
    <property type="entry name" value="FM1-like"/>
</dbReference>
<gene>
    <name evidence="12" type="ORF">HF992_03650</name>
</gene>
<dbReference type="Gene3D" id="2.60.40.10">
    <property type="entry name" value="Immunoglobulins"/>
    <property type="match status" value="2"/>
</dbReference>
<dbReference type="InterPro" id="IPR013783">
    <property type="entry name" value="Ig-like_fold"/>
</dbReference>
<dbReference type="InterPro" id="IPR026466">
    <property type="entry name" value="Fim_isopep_form_D2_dom"/>
</dbReference>
<dbReference type="Pfam" id="PF16570">
    <property type="entry name" value="GramPos_pilinD3"/>
    <property type="match status" value="1"/>
</dbReference>
<dbReference type="InterPro" id="IPR032334">
    <property type="entry name" value="GramPos_pilinBB"/>
</dbReference>
<keyword evidence="1" id="KW-0134">Cell wall</keyword>
<evidence type="ECO:0000256" key="5">
    <source>
        <dbReference type="SAM" id="MobiDB-lite"/>
    </source>
</evidence>
<reference evidence="12 13" key="1">
    <citation type="submission" date="2020-04" db="EMBL/GenBank/DDBJ databases">
        <title>MicrobeNet Type strains.</title>
        <authorList>
            <person name="Nicholson A.C."/>
        </authorList>
    </citation>
    <scope>NUCLEOTIDE SEQUENCE [LARGE SCALE GENOMIC DNA]</scope>
    <source>
        <strain evidence="12 13">CCUG 69612</strain>
    </source>
</reference>
<keyword evidence="6" id="KW-0472">Membrane</keyword>
<dbReference type="Proteomes" id="UP000522720">
    <property type="component" value="Unassembled WGS sequence"/>
</dbReference>
<keyword evidence="6" id="KW-0812">Transmembrane</keyword>
<evidence type="ECO:0000256" key="6">
    <source>
        <dbReference type="SAM" id="Phobius"/>
    </source>
</evidence>
<feature type="compositionally biased region" description="Polar residues" evidence="5">
    <location>
        <begin position="432"/>
        <end position="441"/>
    </location>
</feature>
<evidence type="ECO:0000256" key="3">
    <source>
        <dbReference type="ARBA" id="ARBA00022729"/>
    </source>
</evidence>
<evidence type="ECO:0000313" key="13">
    <source>
        <dbReference type="Proteomes" id="UP000522720"/>
    </source>
</evidence>
<dbReference type="Gene3D" id="2.60.40.1140">
    <property type="entry name" value="Collagen-binding surface protein Cna, B-type domain"/>
    <property type="match status" value="1"/>
</dbReference>
<evidence type="ECO:0000259" key="10">
    <source>
        <dbReference type="Pfam" id="PF16569"/>
    </source>
</evidence>
<keyword evidence="4" id="KW-0572">Peptidoglycan-anchor</keyword>
<feature type="chain" id="PRO_5039327466" evidence="7">
    <location>
        <begin position="22"/>
        <end position="649"/>
    </location>
</feature>
<evidence type="ECO:0000256" key="2">
    <source>
        <dbReference type="ARBA" id="ARBA00022525"/>
    </source>
</evidence>
<dbReference type="Pfam" id="PF16555">
    <property type="entry name" value="GramPos_pilinD1"/>
    <property type="match status" value="1"/>
</dbReference>
<keyword evidence="3 7" id="KW-0732">Signal</keyword>
<dbReference type="Pfam" id="PF00746">
    <property type="entry name" value="Gram_pos_anchor"/>
    <property type="match status" value="1"/>
</dbReference>
<dbReference type="InterPro" id="IPR032332">
    <property type="entry name" value="GramPos_pilinD3"/>
</dbReference>
<feature type="domain" description="Gram-positive pilin backbone subunit 2 Cna-B-like" evidence="10">
    <location>
        <begin position="227"/>
        <end position="342"/>
    </location>
</feature>
<dbReference type="AlphaFoldDB" id="A0A7X6MYR7"/>
<evidence type="ECO:0000256" key="4">
    <source>
        <dbReference type="ARBA" id="ARBA00023088"/>
    </source>
</evidence>
<feature type="region of interest" description="Disordered" evidence="5">
    <location>
        <begin position="422"/>
        <end position="450"/>
    </location>
</feature>
<dbReference type="InterPro" id="IPR019931">
    <property type="entry name" value="LPXTG_anchor"/>
</dbReference>
<dbReference type="Gene3D" id="2.60.40.740">
    <property type="match status" value="1"/>
</dbReference>
<keyword evidence="6" id="KW-1133">Transmembrane helix</keyword>
<dbReference type="NCBIfam" id="TIGR04226">
    <property type="entry name" value="RrgB_K2N_iso_D2"/>
    <property type="match status" value="1"/>
</dbReference>
<feature type="domain" description="Gram-positive cocci surface proteins LPxTG" evidence="8">
    <location>
        <begin position="608"/>
        <end position="644"/>
    </location>
</feature>
<proteinExistence type="predicted"/>
<evidence type="ECO:0000259" key="8">
    <source>
        <dbReference type="Pfam" id="PF00746"/>
    </source>
</evidence>
<accession>A0A7X6MYR7</accession>
<dbReference type="InterPro" id="IPR032364">
    <property type="entry name" value="GramPos_pilinD1_N"/>
</dbReference>
<keyword evidence="13" id="KW-1185">Reference proteome</keyword>
<dbReference type="NCBIfam" id="NF033902">
    <property type="entry name" value="iso_D2_wall_anc"/>
    <property type="match status" value="1"/>
</dbReference>